<dbReference type="InterPro" id="IPR016181">
    <property type="entry name" value="Acyl_CoA_acyltransferase"/>
</dbReference>
<gene>
    <name evidence="2" type="ORF">EDD54_0437</name>
</gene>
<evidence type="ECO:0000259" key="1">
    <source>
        <dbReference type="Pfam" id="PF13480"/>
    </source>
</evidence>
<evidence type="ECO:0000313" key="2">
    <source>
        <dbReference type="EMBL" id="TDP86558.1"/>
    </source>
</evidence>
<dbReference type="OrthoDB" id="8193702at2"/>
<dbReference type="RefSeq" id="WP_126537000.1">
    <property type="nucleotide sequence ID" value="NZ_BSPM01000008.1"/>
</dbReference>
<evidence type="ECO:0000313" key="3">
    <source>
        <dbReference type="Proteomes" id="UP000294547"/>
    </source>
</evidence>
<reference evidence="2 3" key="1">
    <citation type="submission" date="2019-03" db="EMBL/GenBank/DDBJ databases">
        <title>Genomic Encyclopedia of Type Strains, Phase IV (KMG-IV): sequencing the most valuable type-strain genomes for metagenomic binning, comparative biology and taxonomic classification.</title>
        <authorList>
            <person name="Goeker M."/>
        </authorList>
    </citation>
    <scope>NUCLEOTIDE SEQUENCE [LARGE SCALE GENOMIC DNA]</scope>
    <source>
        <strain evidence="2 3">DSM 102969</strain>
    </source>
</reference>
<dbReference type="Gene3D" id="3.40.630.30">
    <property type="match status" value="1"/>
</dbReference>
<dbReference type="SUPFAM" id="SSF55729">
    <property type="entry name" value="Acyl-CoA N-acyltransferases (Nat)"/>
    <property type="match status" value="1"/>
</dbReference>
<accession>A0A4V3CWJ0</accession>
<organism evidence="2 3">
    <name type="scientific">Oharaeibacter diazotrophicus</name>
    <dbReference type="NCBI Taxonomy" id="1920512"/>
    <lineage>
        <taxon>Bacteria</taxon>
        <taxon>Pseudomonadati</taxon>
        <taxon>Pseudomonadota</taxon>
        <taxon>Alphaproteobacteria</taxon>
        <taxon>Hyphomicrobiales</taxon>
        <taxon>Pleomorphomonadaceae</taxon>
        <taxon>Oharaeibacter</taxon>
    </lineage>
</organism>
<dbReference type="InterPro" id="IPR038740">
    <property type="entry name" value="BioF2-like_GNAT_dom"/>
</dbReference>
<keyword evidence="2" id="KW-0808">Transferase</keyword>
<protein>
    <submittedName>
        <fullName evidence="2">CelD/BcsL family acetyltransferase involved in cellulose biosynthesis</fullName>
    </submittedName>
</protein>
<proteinExistence type="predicted"/>
<name>A0A4V3CWJ0_9HYPH</name>
<comment type="caution">
    <text evidence="2">The sequence shown here is derived from an EMBL/GenBank/DDBJ whole genome shotgun (WGS) entry which is preliminary data.</text>
</comment>
<dbReference type="EMBL" id="SNXY01000006">
    <property type="protein sequence ID" value="TDP86558.1"/>
    <property type="molecule type" value="Genomic_DNA"/>
</dbReference>
<dbReference type="Proteomes" id="UP000294547">
    <property type="component" value="Unassembled WGS sequence"/>
</dbReference>
<sequence length="400" mass="42863">MSAMPTTAVGAAADPDRIAVRVVRDIAAVAPLWDRLAAVGVGSPFQARGFVEPWFRHLAASERARPLIVVGETARGEAFVLPLALGRAGPVRVAGFPGGSHANTNVGLFDPGLWQRLTADDVAAVWTGLAAEADVDLVALRAQPARFAGRDNPFAAGWVRPAPHMAYAVDLAGGFEAVLSRHKGGKKRGKVRSRRKALADVGGFTVRRAEDCAEASAILETFFAQKAARFEQQGIPDVFSCPKTRDFFRDVLAATGPDGTPSTQLWTLEIAGGRRATAIAVAFAGTVYLVMNSFALDEYARTSPGEVLLYHVIEDCCARGEQVFDFGVGDARYKRSWADHEVALVDTMVPLTAPGTAAALAFDARRRLRDYVVARPALLKLARRVLRRRTEGEEAGGGED</sequence>
<dbReference type="Pfam" id="PF13480">
    <property type="entry name" value="Acetyltransf_6"/>
    <property type="match status" value="1"/>
</dbReference>
<dbReference type="AlphaFoldDB" id="A0A4V3CWJ0"/>
<feature type="domain" description="BioF2-like acetyltransferase" evidence="1">
    <location>
        <begin position="186"/>
        <end position="335"/>
    </location>
</feature>
<keyword evidence="3" id="KW-1185">Reference proteome</keyword>
<dbReference type="GO" id="GO:0016740">
    <property type="term" value="F:transferase activity"/>
    <property type="evidence" value="ECO:0007669"/>
    <property type="project" value="UniProtKB-KW"/>
</dbReference>